<dbReference type="PANTHER" id="PTHR33383:SF1">
    <property type="entry name" value="MEMBRANE PROTEIN INSERTION EFFICIENCY FACTOR-RELATED"/>
    <property type="match status" value="1"/>
</dbReference>
<reference evidence="2 3" key="1">
    <citation type="journal article" date="2016" name="Nat. Commun.">
        <title>Thousands of microbial genomes shed light on interconnected biogeochemical processes in an aquifer system.</title>
        <authorList>
            <person name="Anantharaman K."/>
            <person name="Brown C.T."/>
            <person name="Hug L.A."/>
            <person name="Sharon I."/>
            <person name="Castelle C.J."/>
            <person name="Probst A.J."/>
            <person name="Thomas B.C."/>
            <person name="Singh A."/>
            <person name="Wilkins M.J."/>
            <person name="Karaoz U."/>
            <person name="Brodie E.L."/>
            <person name="Williams K.H."/>
            <person name="Hubbard S.S."/>
            <person name="Banfield J.F."/>
        </authorList>
    </citation>
    <scope>NUCLEOTIDE SEQUENCE [LARGE SCALE GENOMIC DNA]</scope>
</reference>
<dbReference type="PANTHER" id="PTHR33383">
    <property type="entry name" value="MEMBRANE PROTEIN INSERTION EFFICIENCY FACTOR-RELATED"/>
    <property type="match status" value="1"/>
</dbReference>
<dbReference type="SMART" id="SM01234">
    <property type="entry name" value="Haemolytic"/>
    <property type="match status" value="1"/>
</dbReference>
<evidence type="ECO:0000313" key="2">
    <source>
        <dbReference type="EMBL" id="OGZ32011.1"/>
    </source>
</evidence>
<accession>A0A1G2F381</accession>
<keyword evidence="1" id="KW-0472">Membrane</keyword>
<gene>
    <name evidence="2" type="ORF">A3H02_02815</name>
</gene>
<comment type="function">
    <text evidence="1">Could be involved in insertion of integral membrane proteins into the membrane.</text>
</comment>
<comment type="similarity">
    <text evidence="1">Belongs to the UPF0161 family.</text>
</comment>
<evidence type="ECO:0000256" key="1">
    <source>
        <dbReference type="HAMAP-Rule" id="MF_00386"/>
    </source>
</evidence>
<keyword evidence="1" id="KW-1003">Cell membrane</keyword>
<dbReference type="EMBL" id="MHMS01000016">
    <property type="protein sequence ID" value="OGZ32011.1"/>
    <property type="molecule type" value="Genomic_DNA"/>
</dbReference>
<protein>
    <recommendedName>
        <fullName evidence="1">Putative membrane protein insertion efficiency factor</fullName>
    </recommendedName>
</protein>
<dbReference type="AlphaFoldDB" id="A0A1G2F381"/>
<comment type="caution">
    <text evidence="2">The sequence shown here is derived from an EMBL/GenBank/DDBJ whole genome shotgun (WGS) entry which is preliminary data.</text>
</comment>
<dbReference type="HAMAP" id="MF_00386">
    <property type="entry name" value="UPF0161_YidD"/>
    <property type="match status" value="1"/>
</dbReference>
<dbReference type="STRING" id="1801726.A3H02_02815"/>
<name>A0A1G2F381_9BACT</name>
<comment type="subcellular location">
    <subcellularLocation>
        <location evidence="1">Cell membrane</location>
        <topology evidence="1">Peripheral membrane protein</topology>
        <orientation evidence="1">Cytoplasmic side</orientation>
    </subcellularLocation>
</comment>
<dbReference type="Pfam" id="PF01809">
    <property type="entry name" value="YidD"/>
    <property type="match status" value="1"/>
</dbReference>
<dbReference type="InterPro" id="IPR002696">
    <property type="entry name" value="Membr_insert_effic_factor_YidD"/>
</dbReference>
<dbReference type="Proteomes" id="UP000176787">
    <property type="component" value="Unassembled WGS sequence"/>
</dbReference>
<dbReference type="NCBIfam" id="TIGR00278">
    <property type="entry name" value="membrane protein insertion efficiency factor YidD"/>
    <property type="match status" value="1"/>
</dbReference>
<proteinExistence type="inferred from homology"/>
<dbReference type="GO" id="GO:0005886">
    <property type="term" value="C:plasma membrane"/>
    <property type="evidence" value="ECO:0007669"/>
    <property type="project" value="UniProtKB-SubCell"/>
</dbReference>
<evidence type="ECO:0000313" key="3">
    <source>
        <dbReference type="Proteomes" id="UP000176787"/>
    </source>
</evidence>
<sequence>MNNVFIRIIGFYQFFFSNIFGRNFSSCKFYPPCSHYGKQAFAKLPFLRALKLTIWRILRCNPFNKGGYDPINN</sequence>
<organism evidence="2 3">
    <name type="scientific">Candidatus Niyogibacteria bacterium RIFCSPLOWO2_12_FULL_41_13</name>
    <dbReference type="NCBI Taxonomy" id="1801726"/>
    <lineage>
        <taxon>Bacteria</taxon>
        <taxon>Candidatus Niyogiibacteriota</taxon>
    </lineage>
</organism>